<organism evidence="3 4">
    <name type="scientific">Paenibacillus forsythiae</name>
    <dbReference type="NCBI Taxonomy" id="365616"/>
    <lineage>
        <taxon>Bacteria</taxon>
        <taxon>Bacillati</taxon>
        <taxon>Bacillota</taxon>
        <taxon>Bacilli</taxon>
        <taxon>Bacillales</taxon>
        <taxon>Paenibacillaceae</taxon>
        <taxon>Paenibacillus</taxon>
    </lineage>
</organism>
<evidence type="ECO:0000313" key="4">
    <source>
        <dbReference type="Proteomes" id="UP001248709"/>
    </source>
</evidence>
<reference evidence="3 4" key="1">
    <citation type="submission" date="2023-07" db="EMBL/GenBank/DDBJ databases">
        <title>Genomic Encyclopedia of Type Strains, Phase IV (KMG-IV): sequencing the most valuable type-strain genomes for metagenomic binning, comparative biology and taxonomic classification.</title>
        <authorList>
            <person name="Goeker M."/>
        </authorList>
    </citation>
    <scope>NUCLEOTIDE SEQUENCE [LARGE SCALE GENOMIC DNA]</scope>
    <source>
        <strain evidence="3 4">T98</strain>
    </source>
</reference>
<accession>A0ABU3H8Z7</accession>
<gene>
    <name evidence="3" type="ORF">J2Z22_002844</name>
</gene>
<dbReference type="Pfam" id="PF12671">
    <property type="entry name" value="Amidase_6"/>
    <property type="match status" value="1"/>
</dbReference>
<dbReference type="RefSeq" id="WP_025701820.1">
    <property type="nucleotide sequence ID" value="NZ_JAUSUY010000011.1"/>
</dbReference>
<feature type="signal peptide" evidence="1">
    <location>
        <begin position="1"/>
        <end position="24"/>
    </location>
</feature>
<protein>
    <recommendedName>
        <fullName evidence="2">Putative amidase domain-containing protein</fullName>
    </recommendedName>
</protein>
<feature type="chain" id="PRO_5047494486" description="Putative amidase domain-containing protein" evidence="1">
    <location>
        <begin position="25"/>
        <end position="371"/>
    </location>
</feature>
<feature type="domain" description="Putative amidase" evidence="2">
    <location>
        <begin position="189"/>
        <end position="359"/>
    </location>
</feature>
<comment type="caution">
    <text evidence="3">The sequence shown here is derived from an EMBL/GenBank/DDBJ whole genome shotgun (WGS) entry which is preliminary data.</text>
</comment>
<name>A0ABU3H8Z7_9BACL</name>
<proteinExistence type="predicted"/>
<keyword evidence="1" id="KW-0732">Signal</keyword>
<dbReference type="InterPro" id="IPR024301">
    <property type="entry name" value="Amidase_6"/>
</dbReference>
<evidence type="ECO:0000259" key="2">
    <source>
        <dbReference type="Pfam" id="PF12671"/>
    </source>
</evidence>
<dbReference type="Proteomes" id="UP001248709">
    <property type="component" value="Unassembled WGS sequence"/>
</dbReference>
<evidence type="ECO:0000313" key="3">
    <source>
        <dbReference type="EMBL" id="MDT3427293.1"/>
    </source>
</evidence>
<evidence type="ECO:0000256" key="1">
    <source>
        <dbReference type="SAM" id="SignalP"/>
    </source>
</evidence>
<keyword evidence="4" id="KW-1185">Reference proteome</keyword>
<sequence>MQNRKKPLFGVICSLLIFSAPAYASEKIPDSKKAENPYVTQYFFEKFAHPNKTDLVDPVVEDQIAIDALTSYYNADVKVAGILALYDKDANLLKKATSLNKEDKIQVMHIIKKVYPSVTDLENQQALKGFLKRYAQNINEKESVNFLKEINPKENQNISINEVNKAEGANIREIKSKEVSEETFSIASSYNGTAAADWAYNHYNTYDSAFPAFNAGYGSDCTNFVSQALWHGGKTMADNWYSYKKNSTYLSPASAAELDYSWTLADPSPWISKDEFNDYWRPKSTVHGYSKDYYVSNHTSIYNLSIYKGDVLVFHNGTAGFVTWPTHVMIISGYDSTNKDFLLAGHSNNRQAYPLLTAISNYAYIEFFEIP</sequence>
<dbReference type="EMBL" id="JAUSUY010000011">
    <property type="protein sequence ID" value="MDT3427293.1"/>
    <property type="molecule type" value="Genomic_DNA"/>
</dbReference>